<dbReference type="PANTHER" id="PTHR11042">
    <property type="entry name" value="EUKARYOTIC TRANSLATION INITIATION FACTOR 2-ALPHA KINASE EIF2-ALPHA KINASE -RELATED"/>
    <property type="match status" value="1"/>
</dbReference>
<dbReference type="STRING" id="457570.Nther_1509"/>
<keyword evidence="4 5" id="KW-0067">ATP-binding</keyword>
<organism evidence="7 8">
    <name type="scientific">Natranaerobius thermophilus (strain ATCC BAA-1301 / DSM 18059 / JW/NM-WN-LF)</name>
    <dbReference type="NCBI Taxonomy" id="457570"/>
    <lineage>
        <taxon>Bacteria</taxon>
        <taxon>Bacillati</taxon>
        <taxon>Bacillota</taxon>
        <taxon>Clostridia</taxon>
        <taxon>Natranaerobiales</taxon>
        <taxon>Natranaerobiaceae</taxon>
        <taxon>Natranaerobius</taxon>
    </lineage>
</organism>
<dbReference type="InterPro" id="IPR017441">
    <property type="entry name" value="Protein_kinase_ATP_BS"/>
</dbReference>
<evidence type="ECO:0000256" key="1">
    <source>
        <dbReference type="ARBA" id="ARBA00022679"/>
    </source>
</evidence>
<dbReference type="InterPro" id="IPR050339">
    <property type="entry name" value="CC_SR_Kinase"/>
</dbReference>
<evidence type="ECO:0000256" key="3">
    <source>
        <dbReference type="ARBA" id="ARBA00022777"/>
    </source>
</evidence>
<dbReference type="Gene3D" id="1.10.510.10">
    <property type="entry name" value="Transferase(Phosphotransferase) domain 1"/>
    <property type="match status" value="1"/>
</dbReference>
<dbReference type="GO" id="GO:0005524">
    <property type="term" value="F:ATP binding"/>
    <property type="evidence" value="ECO:0007669"/>
    <property type="project" value="UniProtKB-UniRule"/>
</dbReference>
<dbReference type="InterPro" id="IPR000719">
    <property type="entry name" value="Prot_kinase_dom"/>
</dbReference>
<dbReference type="GO" id="GO:0005829">
    <property type="term" value="C:cytosol"/>
    <property type="evidence" value="ECO:0007669"/>
    <property type="project" value="TreeGrafter"/>
</dbReference>
<dbReference type="HOGENOM" id="CLU_789470_0_0_9"/>
<dbReference type="Proteomes" id="UP000001683">
    <property type="component" value="Chromosome"/>
</dbReference>
<dbReference type="SUPFAM" id="SSF56112">
    <property type="entry name" value="Protein kinase-like (PK-like)"/>
    <property type="match status" value="1"/>
</dbReference>
<evidence type="ECO:0000256" key="2">
    <source>
        <dbReference type="ARBA" id="ARBA00022741"/>
    </source>
</evidence>
<name>B2A3Y8_NATTJ</name>
<dbReference type="PROSITE" id="PS50011">
    <property type="entry name" value="PROTEIN_KINASE_DOM"/>
    <property type="match status" value="1"/>
</dbReference>
<dbReference type="InParanoid" id="B2A3Y8"/>
<dbReference type="InterPro" id="IPR011009">
    <property type="entry name" value="Kinase-like_dom_sf"/>
</dbReference>
<keyword evidence="8" id="KW-1185">Reference proteome</keyword>
<keyword evidence="3 7" id="KW-0418">Kinase</keyword>
<sequence length="351" mass="40867">MSEVTWDNNKIPYLNGEKVEIPNIKIIDELGQGKNAVVFKGEEDYSNRIVAIKVWVPRNPKFKKPDPKRFYAEVRKMASLNSNKIVKVHYPDITKGNSFYYMVMEYIQGNTLDEWLKDINNNKEFILRKSILDSILTGLNDAHEKGITHGDLHPENIMITKSYDVKILDFSTSLFAKSNKESVFKQNEKLLSTSFKLLHEEKQLNLLDIEKYDDFPQKTTCQAIFSLSEIIRAIENYKEIIKNKQIDSADELELVSAVSLHMVKIPLFNFSNILKELKTLKLSQGSIEQFLGQVYYFSKQYIKDPNISTIRTVPLSLNDKNINLTANKYKNWRKTYIKKIKAFNERVDTKF</sequence>
<gene>
    <name evidence="7" type="ordered locus">Nther_1509</name>
</gene>
<dbReference type="Pfam" id="PF00069">
    <property type="entry name" value="Pkinase"/>
    <property type="match status" value="1"/>
</dbReference>
<reference evidence="7 8" key="2">
    <citation type="journal article" date="2011" name="J. Bacteriol.">
        <title>Complete genome sequence of the anaerobic, halophilic alkalithermophile Natranaerobius thermophilus JW/NM-WN-LF.</title>
        <authorList>
            <person name="Zhao B."/>
            <person name="Mesbah N.M."/>
            <person name="Dalin E."/>
            <person name="Goodwin L."/>
            <person name="Nolan M."/>
            <person name="Pitluck S."/>
            <person name="Chertkov O."/>
            <person name="Brettin T.S."/>
            <person name="Han J."/>
            <person name="Larimer F.W."/>
            <person name="Land M.L."/>
            <person name="Hauser L."/>
            <person name="Kyrpides N."/>
            <person name="Wiegel J."/>
        </authorList>
    </citation>
    <scope>NUCLEOTIDE SEQUENCE [LARGE SCALE GENOMIC DNA]</scope>
    <source>
        <strain evidence="8">ATCC BAA-1301 / DSM 18059 / JW/NM-WN-LF</strain>
    </source>
</reference>
<dbReference type="GO" id="GO:0004674">
    <property type="term" value="F:protein serine/threonine kinase activity"/>
    <property type="evidence" value="ECO:0007669"/>
    <property type="project" value="UniProtKB-KW"/>
</dbReference>
<dbReference type="eggNOG" id="COG0515">
    <property type="taxonomic scope" value="Bacteria"/>
</dbReference>
<dbReference type="KEGG" id="nth:Nther_1509"/>
<evidence type="ECO:0000256" key="4">
    <source>
        <dbReference type="ARBA" id="ARBA00022840"/>
    </source>
</evidence>
<accession>B2A3Y8</accession>
<dbReference type="OrthoDB" id="2082421at2"/>
<feature type="domain" description="Protein kinase" evidence="6">
    <location>
        <begin position="24"/>
        <end position="351"/>
    </location>
</feature>
<reference evidence="7 8" key="1">
    <citation type="submission" date="2008-04" db="EMBL/GenBank/DDBJ databases">
        <title>Complete sequence of chromosome of Natranaerobius thermophilus JW/NM-WN-LF.</title>
        <authorList>
            <consortium name="US DOE Joint Genome Institute"/>
            <person name="Copeland A."/>
            <person name="Lucas S."/>
            <person name="Lapidus A."/>
            <person name="Glavina del Rio T."/>
            <person name="Dalin E."/>
            <person name="Tice H."/>
            <person name="Bruce D."/>
            <person name="Goodwin L."/>
            <person name="Pitluck S."/>
            <person name="Chertkov O."/>
            <person name="Brettin T."/>
            <person name="Detter J.C."/>
            <person name="Han C."/>
            <person name="Kuske C.R."/>
            <person name="Schmutz J."/>
            <person name="Larimer F."/>
            <person name="Land M."/>
            <person name="Hauser L."/>
            <person name="Kyrpides N."/>
            <person name="Lykidis A."/>
            <person name="Mesbah N.M."/>
            <person name="Wiegel J."/>
        </authorList>
    </citation>
    <scope>NUCLEOTIDE SEQUENCE [LARGE SCALE GENOMIC DNA]</scope>
    <source>
        <strain evidence="8">ATCC BAA-1301 / DSM 18059 / JW/NM-WN-LF</strain>
    </source>
</reference>
<dbReference type="EMBL" id="CP001034">
    <property type="protein sequence ID" value="ACB85090.1"/>
    <property type="molecule type" value="Genomic_DNA"/>
</dbReference>
<proteinExistence type="predicted"/>
<dbReference type="PROSITE" id="PS00107">
    <property type="entry name" value="PROTEIN_KINASE_ATP"/>
    <property type="match status" value="1"/>
</dbReference>
<keyword evidence="1" id="KW-0808">Transferase</keyword>
<dbReference type="PANTHER" id="PTHR11042:SF136">
    <property type="entry name" value="EIF-2-ALPHA KINASE GCN2"/>
    <property type="match status" value="1"/>
</dbReference>
<keyword evidence="2 5" id="KW-0547">Nucleotide-binding</keyword>
<keyword evidence="7" id="KW-0723">Serine/threonine-protein kinase</keyword>
<dbReference type="AlphaFoldDB" id="B2A3Y8"/>
<dbReference type="RefSeq" id="WP_012447962.1">
    <property type="nucleotide sequence ID" value="NC_010718.1"/>
</dbReference>
<evidence type="ECO:0000259" key="6">
    <source>
        <dbReference type="PROSITE" id="PS50011"/>
    </source>
</evidence>
<protein>
    <submittedName>
        <fullName evidence="7">Serine/threonine protein kinase</fullName>
    </submittedName>
</protein>
<evidence type="ECO:0000313" key="8">
    <source>
        <dbReference type="Proteomes" id="UP000001683"/>
    </source>
</evidence>
<feature type="binding site" evidence="5">
    <location>
        <position position="53"/>
    </location>
    <ligand>
        <name>ATP</name>
        <dbReference type="ChEBI" id="CHEBI:30616"/>
    </ligand>
</feature>
<evidence type="ECO:0000256" key="5">
    <source>
        <dbReference type="PROSITE-ProRule" id="PRU10141"/>
    </source>
</evidence>
<evidence type="ECO:0000313" key="7">
    <source>
        <dbReference type="EMBL" id="ACB85090.1"/>
    </source>
</evidence>